<dbReference type="Pfam" id="PF14253">
    <property type="entry name" value="AbiH"/>
    <property type="match status" value="1"/>
</dbReference>
<sequence>MNKTLLIIGNGFDLNLGLKTGYCDFIKSDYFKKEVNNNNQLCKYLLNQQELYNWIDIENELKKYSTKTDSQPKQVKQDFKNLSASLIDYLSSLPYDKINKESIAYQIINDLCKMDIVIIDFNYTPTTKILYPEKEIIKVHGSIENKNIIFGVEDKANIKKEHIFLKKSYNINFTPIDISNYLEISDSIIFFGHSLGETDHTYFRDFFFYTNKSNNTSQKEVYISYHGNDSYDNIMMQIDTMSNQKLYEFKKCYNVRFINTVNEKYDHL</sequence>
<comment type="caution">
    <text evidence="1">The sequence shown here is derived from an EMBL/GenBank/DDBJ whole genome shotgun (WGS) entry which is preliminary data.</text>
</comment>
<dbReference type="SUPFAM" id="SSF144015">
    <property type="entry name" value="Peptidoglycan deacetylase N-terminal noncatalytic region"/>
    <property type="match status" value="1"/>
</dbReference>
<reference evidence="1 2" key="1">
    <citation type="submission" date="2020-08" db="EMBL/GenBank/DDBJ databases">
        <title>Genome public.</title>
        <authorList>
            <person name="Liu C."/>
            <person name="Sun Q."/>
        </authorList>
    </citation>
    <scope>NUCLEOTIDE SEQUENCE [LARGE SCALE GENOMIC DNA]</scope>
    <source>
        <strain evidence="1 2">BX2</strain>
    </source>
</reference>
<organism evidence="1 2">
    <name type="scientific">Parabacteroides segnis</name>
    <dbReference type="NCBI Taxonomy" id="2763058"/>
    <lineage>
        <taxon>Bacteria</taxon>
        <taxon>Pseudomonadati</taxon>
        <taxon>Bacteroidota</taxon>
        <taxon>Bacteroidia</taxon>
        <taxon>Bacteroidales</taxon>
        <taxon>Tannerellaceae</taxon>
        <taxon>Parabacteroides</taxon>
    </lineage>
</organism>
<evidence type="ECO:0000313" key="1">
    <source>
        <dbReference type="EMBL" id="MBC5644054.1"/>
    </source>
</evidence>
<dbReference type="RefSeq" id="WP_186959993.1">
    <property type="nucleotide sequence ID" value="NZ_JACOOI010000015.1"/>
</dbReference>
<dbReference type="Proteomes" id="UP000644010">
    <property type="component" value="Unassembled WGS sequence"/>
</dbReference>
<dbReference type="EMBL" id="JACOOI010000015">
    <property type="protein sequence ID" value="MBC5644054.1"/>
    <property type="molecule type" value="Genomic_DNA"/>
</dbReference>
<accession>A0ABR7E2T7</accession>
<dbReference type="InterPro" id="IPR025935">
    <property type="entry name" value="AbiH"/>
</dbReference>
<proteinExistence type="predicted"/>
<name>A0ABR7E2T7_9BACT</name>
<evidence type="ECO:0000313" key="2">
    <source>
        <dbReference type="Proteomes" id="UP000644010"/>
    </source>
</evidence>
<gene>
    <name evidence="1" type="ORF">H8S77_14315</name>
</gene>
<evidence type="ECO:0008006" key="3">
    <source>
        <dbReference type="Google" id="ProtNLM"/>
    </source>
</evidence>
<keyword evidence="2" id="KW-1185">Reference proteome</keyword>
<protein>
    <recommendedName>
        <fullName evidence="3">Bacteriophage abortive infection AbiH</fullName>
    </recommendedName>
</protein>